<feature type="non-terminal residue" evidence="1">
    <location>
        <position position="44"/>
    </location>
</feature>
<organism evidence="1">
    <name type="scientific">marine metagenome</name>
    <dbReference type="NCBI Taxonomy" id="408172"/>
    <lineage>
        <taxon>unclassified sequences</taxon>
        <taxon>metagenomes</taxon>
        <taxon>ecological metagenomes</taxon>
    </lineage>
</organism>
<dbReference type="AlphaFoldDB" id="A0A382FTW2"/>
<sequence>MQIPIQRRVLKFVWDLRRRFIDSRGPLIYWDLVMVASSPLGGRQ</sequence>
<proteinExistence type="predicted"/>
<evidence type="ECO:0000313" key="1">
    <source>
        <dbReference type="EMBL" id="SVB65693.1"/>
    </source>
</evidence>
<reference evidence="1" key="1">
    <citation type="submission" date="2018-05" db="EMBL/GenBank/DDBJ databases">
        <authorList>
            <person name="Lanie J.A."/>
            <person name="Ng W.-L."/>
            <person name="Kazmierczak K.M."/>
            <person name="Andrzejewski T.M."/>
            <person name="Davidsen T.M."/>
            <person name="Wayne K.J."/>
            <person name="Tettelin H."/>
            <person name="Glass J.I."/>
            <person name="Rusch D."/>
            <person name="Podicherti R."/>
            <person name="Tsui H.-C.T."/>
            <person name="Winkler M.E."/>
        </authorList>
    </citation>
    <scope>NUCLEOTIDE SEQUENCE</scope>
</reference>
<accession>A0A382FTW2</accession>
<gene>
    <name evidence="1" type="ORF">METZ01_LOCUS218547</name>
</gene>
<dbReference type="EMBL" id="UINC01051484">
    <property type="protein sequence ID" value="SVB65693.1"/>
    <property type="molecule type" value="Genomic_DNA"/>
</dbReference>
<protein>
    <submittedName>
        <fullName evidence="1">Uncharacterized protein</fullName>
    </submittedName>
</protein>
<name>A0A382FTW2_9ZZZZ</name>